<dbReference type="InterPro" id="IPR045057">
    <property type="entry name" value="Gcn5-rel_NAT"/>
</dbReference>
<keyword evidence="3" id="KW-1185">Reference proteome</keyword>
<dbReference type="SUPFAM" id="SSF55729">
    <property type="entry name" value="Acyl-CoA N-acyltransferases (Nat)"/>
    <property type="match status" value="1"/>
</dbReference>
<name>A0A7W7H7W1_9ACTN</name>
<dbReference type="InterPro" id="IPR016181">
    <property type="entry name" value="Acyl_CoA_acyltransferase"/>
</dbReference>
<dbReference type="RefSeq" id="WP_185045822.1">
    <property type="nucleotide sequence ID" value="NZ_BAABFG010000005.1"/>
</dbReference>
<dbReference type="Pfam" id="PF14542">
    <property type="entry name" value="Acetyltransf_CG"/>
    <property type="match status" value="1"/>
</dbReference>
<dbReference type="PANTHER" id="PTHR31435:SF10">
    <property type="entry name" value="BSR4717 PROTEIN"/>
    <property type="match status" value="1"/>
</dbReference>
<dbReference type="InterPro" id="IPR031165">
    <property type="entry name" value="GNAT_YJDJ"/>
</dbReference>
<dbReference type="PANTHER" id="PTHR31435">
    <property type="entry name" value="PROTEIN NATD1"/>
    <property type="match status" value="1"/>
</dbReference>
<evidence type="ECO:0000313" key="3">
    <source>
        <dbReference type="Proteomes" id="UP000546162"/>
    </source>
</evidence>
<keyword evidence="2" id="KW-0808">Transferase</keyword>
<sequence>MSDYPVQDNAGAHRFELLVDGAVAALASYRLRGPDVVTVLHTETHPDMRGRGLAGELARQTLDLIRSRDQRIIPACPFFAHYITEHPEYADLVAD</sequence>
<evidence type="ECO:0000313" key="2">
    <source>
        <dbReference type="EMBL" id="MBB4745569.1"/>
    </source>
</evidence>
<dbReference type="Proteomes" id="UP000546162">
    <property type="component" value="Unassembled WGS sequence"/>
</dbReference>
<protein>
    <submittedName>
        <fullName evidence="2">Putative GNAT family acetyltransferase</fullName>
    </submittedName>
</protein>
<evidence type="ECO:0000259" key="1">
    <source>
        <dbReference type="PROSITE" id="PS51729"/>
    </source>
</evidence>
<gene>
    <name evidence="2" type="ORF">BJY16_009028</name>
</gene>
<feature type="domain" description="N-acetyltransferase" evidence="1">
    <location>
        <begin position="7"/>
        <end position="94"/>
    </location>
</feature>
<dbReference type="GO" id="GO:0016740">
    <property type="term" value="F:transferase activity"/>
    <property type="evidence" value="ECO:0007669"/>
    <property type="project" value="UniProtKB-KW"/>
</dbReference>
<organism evidence="2 3">
    <name type="scientific">Actinoplanes octamycinicus</name>
    <dbReference type="NCBI Taxonomy" id="135948"/>
    <lineage>
        <taxon>Bacteria</taxon>
        <taxon>Bacillati</taxon>
        <taxon>Actinomycetota</taxon>
        <taxon>Actinomycetes</taxon>
        <taxon>Micromonosporales</taxon>
        <taxon>Micromonosporaceae</taxon>
        <taxon>Actinoplanes</taxon>
    </lineage>
</organism>
<accession>A0A7W7H7W1</accession>
<dbReference type="CDD" id="cd04301">
    <property type="entry name" value="NAT_SF"/>
    <property type="match status" value="1"/>
</dbReference>
<reference evidence="2 3" key="1">
    <citation type="submission" date="2020-08" db="EMBL/GenBank/DDBJ databases">
        <title>Sequencing the genomes of 1000 actinobacteria strains.</title>
        <authorList>
            <person name="Klenk H.-P."/>
        </authorList>
    </citation>
    <scope>NUCLEOTIDE SEQUENCE [LARGE SCALE GENOMIC DNA]</scope>
    <source>
        <strain evidence="2 3">DSM 45809</strain>
    </source>
</reference>
<dbReference type="AlphaFoldDB" id="A0A7W7H7W1"/>
<proteinExistence type="predicted"/>
<dbReference type="PROSITE" id="PS51729">
    <property type="entry name" value="GNAT_YJDJ"/>
    <property type="match status" value="1"/>
</dbReference>
<dbReference type="EMBL" id="JACHNB010000001">
    <property type="protein sequence ID" value="MBB4745569.1"/>
    <property type="molecule type" value="Genomic_DNA"/>
</dbReference>
<comment type="caution">
    <text evidence="2">The sequence shown here is derived from an EMBL/GenBank/DDBJ whole genome shotgun (WGS) entry which is preliminary data.</text>
</comment>
<dbReference type="Gene3D" id="3.40.630.30">
    <property type="match status" value="1"/>
</dbReference>